<evidence type="ECO:0000313" key="1">
    <source>
        <dbReference type="EMBL" id="EMO43258.1"/>
    </source>
</evidence>
<gene>
    <name evidence="1" type="ORF">LEP1GSC186_2404</name>
</gene>
<organism evidence="1 2">
    <name type="scientific">Leptospira noguchii serovar Autumnalis str. ZUN142</name>
    <dbReference type="NCBI Taxonomy" id="1085540"/>
    <lineage>
        <taxon>Bacteria</taxon>
        <taxon>Pseudomonadati</taxon>
        <taxon>Spirochaetota</taxon>
        <taxon>Spirochaetia</taxon>
        <taxon>Leptospirales</taxon>
        <taxon>Leptospiraceae</taxon>
        <taxon>Leptospira</taxon>
    </lineage>
</organism>
<dbReference type="Proteomes" id="UP000012153">
    <property type="component" value="Unassembled WGS sequence"/>
</dbReference>
<protein>
    <submittedName>
        <fullName evidence="1">Uncharacterized protein</fullName>
    </submittedName>
</protein>
<comment type="caution">
    <text evidence="1">The sequence shown here is derived from an EMBL/GenBank/DDBJ whole genome shotgun (WGS) entry which is preliminary data.</text>
</comment>
<proteinExistence type="predicted"/>
<evidence type="ECO:0000313" key="2">
    <source>
        <dbReference type="Proteomes" id="UP000012153"/>
    </source>
</evidence>
<dbReference type="EMBL" id="AHOP02000001">
    <property type="protein sequence ID" value="EMO43258.1"/>
    <property type="molecule type" value="Genomic_DNA"/>
</dbReference>
<sequence length="61" mass="7427">MDRLKKSISKFAIFVQMIDYVTFSSKFRRTFNLNIQKIKFTVSKLLGRKFYFRPFLLKILN</sequence>
<reference evidence="1 2" key="1">
    <citation type="submission" date="2013-01" db="EMBL/GenBank/DDBJ databases">
        <authorList>
            <person name="Harkins D.M."/>
            <person name="Durkin A.S."/>
            <person name="Brinkac L.M."/>
            <person name="Haft D.H."/>
            <person name="Selengut J.D."/>
            <person name="Sanka R."/>
            <person name="DePew J."/>
            <person name="Purushe J."/>
            <person name="Matthias M.A."/>
            <person name="Vinetz J.M."/>
            <person name="Sutton G.G."/>
            <person name="Nierman W.C."/>
            <person name="Fouts D.E."/>
        </authorList>
    </citation>
    <scope>NUCLEOTIDE SEQUENCE [LARGE SCALE GENOMIC DNA]</scope>
    <source>
        <strain evidence="1 2">ZUN142</strain>
    </source>
</reference>
<name>M6V120_9LEPT</name>
<accession>M6V120</accession>
<dbReference type="AlphaFoldDB" id="M6V120"/>